<evidence type="ECO:0000313" key="1">
    <source>
        <dbReference type="EMBL" id="BBO76277.1"/>
    </source>
</evidence>
<dbReference type="AlphaFoldDB" id="A0A5K7ZJN6"/>
<gene>
    <name evidence="1" type="ORF">DSCW_36940</name>
</gene>
<proteinExistence type="predicted"/>
<sequence length="49" mass="5450">MTEDGIGSMDDGCGTREEDSFRKFDEFAKSAALVMPDLIRHPELIEMTG</sequence>
<keyword evidence="2" id="KW-1185">Reference proteome</keyword>
<dbReference type="Proteomes" id="UP000427769">
    <property type="component" value="Chromosome"/>
</dbReference>
<organism evidence="1 2">
    <name type="scientific">Desulfosarcina widdelii</name>
    <dbReference type="NCBI Taxonomy" id="947919"/>
    <lineage>
        <taxon>Bacteria</taxon>
        <taxon>Pseudomonadati</taxon>
        <taxon>Thermodesulfobacteriota</taxon>
        <taxon>Desulfobacteria</taxon>
        <taxon>Desulfobacterales</taxon>
        <taxon>Desulfosarcinaceae</taxon>
        <taxon>Desulfosarcina</taxon>
    </lineage>
</organism>
<dbReference type="KEGG" id="dwd:DSCW_36940"/>
<dbReference type="EMBL" id="AP021875">
    <property type="protein sequence ID" value="BBO76277.1"/>
    <property type="molecule type" value="Genomic_DNA"/>
</dbReference>
<accession>A0A5K7ZJN6</accession>
<evidence type="ECO:0000313" key="2">
    <source>
        <dbReference type="Proteomes" id="UP000427769"/>
    </source>
</evidence>
<reference evidence="1 2" key="1">
    <citation type="submission" date="2019-11" db="EMBL/GenBank/DDBJ databases">
        <title>Comparative genomics of hydrocarbon-degrading Desulfosarcina strains.</title>
        <authorList>
            <person name="Watanabe M."/>
            <person name="Kojima H."/>
            <person name="Fukui M."/>
        </authorList>
    </citation>
    <scope>NUCLEOTIDE SEQUENCE [LARGE SCALE GENOMIC DNA]</scope>
    <source>
        <strain evidence="1 2">PP31</strain>
    </source>
</reference>
<protein>
    <submittedName>
        <fullName evidence="1">Uncharacterized protein</fullName>
    </submittedName>
</protein>
<name>A0A5K7ZJN6_9BACT</name>